<name>A0A840VEN4_9PROT</name>
<dbReference type="EC" id="6.2.1.44" evidence="6"/>
<evidence type="ECO:0000259" key="8">
    <source>
        <dbReference type="Pfam" id="PF00501"/>
    </source>
</evidence>
<evidence type="ECO:0000256" key="4">
    <source>
        <dbReference type="ARBA" id="ARBA00023098"/>
    </source>
</evidence>
<dbReference type="RefSeq" id="WP_183267320.1">
    <property type="nucleotide sequence ID" value="NZ_JACHFJ010000014.1"/>
</dbReference>
<dbReference type="PROSITE" id="PS00455">
    <property type="entry name" value="AMP_BINDING"/>
    <property type="match status" value="1"/>
</dbReference>
<dbReference type="CDD" id="cd12118">
    <property type="entry name" value="ttLC_FACS_AEE21_like"/>
    <property type="match status" value="1"/>
</dbReference>
<dbReference type="Gene3D" id="3.30.300.30">
    <property type="match status" value="1"/>
</dbReference>
<dbReference type="InterPro" id="IPR020845">
    <property type="entry name" value="AMP-binding_CS"/>
</dbReference>
<comment type="similarity">
    <text evidence="1">Belongs to the ATP-dependent AMP-binding enzyme family.</text>
</comment>
<dbReference type="InterPro" id="IPR025110">
    <property type="entry name" value="AMP-bd_C"/>
</dbReference>
<evidence type="ECO:0000256" key="7">
    <source>
        <dbReference type="ARBA" id="ARBA00067668"/>
    </source>
</evidence>
<keyword evidence="3" id="KW-0276">Fatty acid metabolism</keyword>
<dbReference type="FunFam" id="3.30.300.30:FF:000008">
    <property type="entry name" value="2,3-dihydroxybenzoate-AMP ligase"/>
    <property type="match status" value="1"/>
</dbReference>
<dbReference type="EMBL" id="JACHFJ010000014">
    <property type="protein sequence ID" value="MBB5374298.1"/>
    <property type="molecule type" value="Genomic_DNA"/>
</dbReference>
<evidence type="ECO:0000256" key="1">
    <source>
        <dbReference type="ARBA" id="ARBA00006432"/>
    </source>
</evidence>
<dbReference type="Gene3D" id="3.40.50.12780">
    <property type="entry name" value="N-terminal domain of ligase-like"/>
    <property type="match status" value="1"/>
</dbReference>
<dbReference type="InterPro" id="IPR000873">
    <property type="entry name" value="AMP-dep_synth/lig_dom"/>
</dbReference>
<keyword evidence="11" id="KW-1185">Reference proteome</keyword>
<dbReference type="PANTHER" id="PTHR43859">
    <property type="entry name" value="ACYL-ACTIVATING ENZYME"/>
    <property type="match status" value="1"/>
</dbReference>
<keyword evidence="4" id="KW-0443">Lipid metabolism</keyword>
<evidence type="ECO:0000256" key="5">
    <source>
        <dbReference type="ARBA" id="ARBA00051915"/>
    </source>
</evidence>
<evidence type="ECO:0000256" key="6">
    <source>
        <dbReference type="ARBA" id="ARBA00066616"/>
    </source>
</evidence>
<comment type="catalytic activity">
    <reaction evidence="5">
        <text>3-(methylsulfanyl)propanoate + ATP + CoA = 3-(methylsulfanyl)propanoyl-CoA + AMP + diphosphate</text>
        <dbReference type="Rhea" id="RHEA:43052"/>
        <dbReference type="ChEBI" id="CHEBI:30616"/>
        <dbReference type="ChEBI" id="CHEBI:33019"/>
        <dbReference type="ChEBI" id="CHEBI:49016"/>
        <dbReference type="ChEBI" id="CHEBI:57287"/>
        <dbReference type="ChEBI" id="CHEBI:82815"/>
        <dbReference type="ChEBI" id="CHEBI:456215"/>
        <dbReference type="EC" id="6.2.1.44"/>
    </reaction>
    <physiologicalReaction direction="left-to-right" evidence="5">
        <dbReference type="Rhea" id="RHEA:43053"/>
    </physiologicalReaction>
</comment>
<accession>A0A840VEN4</accession>
<dbReference type="Pfam" id="PF13193">
    <property type="entry name" value="AMP-binding_C"/>
    <property type="match status" value="1"/>
</dbReference>
<gene>
    <name evidence="10" type="ORF">HNP71_002570</name>
</gene>
<dbReference type="InterPro" id="IPR042099">
    <property type="entry name" value="ANL_N_sf"/>
</dbReference>
<feature type="domain" description="AMP-dependent synthetase/ligase" evidence="8">
    <location>
        <begin position="30"/>
        <end position="405"/>
    </location>
</feature>
<evidence type="ECO:0000313" key="10">
    <source>
        <dbReference type="EMBL" id="MBB5374298.1"/>
    </source>
</evidence>
<organism evidence="10 11">
    <name type="scientific">Acidocella aromatica</name>
    <dbReference type="NCBI Taxonomy" id="1303579"/>
    <lineage>
        <taxon>Bacteria</taxon>
        <taxon>Pseudomonadati</taxon>
        <taxon>Pseudomonadota</taxon>
        <taxon>Alphaproteobacteria</taxon>
        <taxon>Acetobacterales</taxon>
        <taxon>Acidocellaceae</taxon>
        <taxon>Acidocella</taxon>
    </lineage>
</organism>
<proteinExistence type="inferred from homology"/>
<dbReference type="AlphaFoldDB" id="A0A840VEN4"/>
<dbReference type="GO" id="GO:0016874">
    <property type="term" value="F:ligase activity"/>
    <property type="evidence" value="ECO:0007669"/>
    <property type="project" value="UniProtKB-KW"/>
</dbReference>
<dbReference type="PANTHER" id="PTHR43859:SF4">
    <property type="entry name" value="BUTANOATE--COA LIGASE AAE1-RELATED"/>
    <property type="match status" value="1"/>
</dbReference>
<protein>
    <recommendedName>
        <fullName evidence="7">3-methylmercaptopropionyl-CoA ligase</fullName>
        <ecNumber evidence="6">6.2.1.44</ecNumber>
    </recommendedName>
</protein>
<evidence type="ECO:0000313" key="11">
    <source>
        <dbReference type="Proteomes" id="UP000553706"/>
    </source>
</evidence>
<evidence type="ECO:0000256" key="2">
    <source>
        <dbReference type="ARBA" id="ARBA00022598"/>
    </source>
</evidence>
<dbReference type="InterPro" id="IPR045851">
    <property type="entry name" value="AMP-bd_C_sf"/>
</dbReference>
<dbReference type="Proteomes" id="UP000553706">
    <property type="component" value="Unassembled WGS sequence"/>
</dbReference>
<dbReference type="NCBIfam" id="NF006020">
    <property type="entry name" value="PRK08162.1"/>
    <property type="match status" value="1"/>
</dbReference>
<evidence type="ECO:0000256" key="3">
    <source>
        <dbReference type="ARBA" id="ARBA00022832"/>
    </source>
</evidence>
<reference evidence="10 11" key="1">
    <citation type="submission" date="2020-08" db="EMBL/GenBank/DDBJ databases">
        <title>Genomic Encyclopedia of Type Strains, Phase IV (KMG-IV): sequencing the most valuable type-strain genomes for metagenomic binning, comparative biology and taxonomic classification.</title>
        <authorList>
            <person name="Goeker M."/>
        </authorList>
    </citation>
    <scope>NUCLEOTIDE SEQUENCE [LARGE SCALE GENOMIC DNA]</scope>
    <source>
        <strain evidence="10 11">DSM 27026</strain>
    </source>
</reference>
<dbReference type="GO" id="GO:0006631">
    <property type="term" value="P:fatty acid metabolic process"/>
    <property type="evidence" value="ECO:0007669"/>
    <property type="project" value="UniProtKB-KW"/>
</dbReference>
<sequence length="542" mass="58825">MSELLHSIFETDLDKNPANYVPLSPLSFLRRAERVFPTKTAVTHHDRSYNYAEFAARVRKFATAIKSAGVKPGECVAVLAPNGPVALEAHYAAPLAGTVLCMINTLLDAAAIAFILEHSEAKLFLVDREWAPKARAALEQIGHTIPVVEIADEAAPAGLTLDAPEYEDWIAPHAPADWALPDDEWRAIAVNYTSGTTGNPKGVVYSHRGAYLGAVGIALTMGLTRNSKYLWTLPMFHCSGWTLTWAVTAVGGTHVCLRKVEAAAIFNHIARHDVTHMCGAPIVLGMLINAPAEQRKPLPHRVLVATAGAAPPSAIIEGTERLGFRVHHVYGLTEVYCPSANCEIQPSWPALDVTQRAKLMSRQGVPGATQEDLTILDPTGQPVPMDGQTLGELAFRGNVVMKGYLKNPKATAESFKNGWFLTGDLGVLHPDGYVEIKDRSKDIIISGGENISSLEVEDVLYRHPAVREAAVVAAPDEKWGEVPLAVITLKDGMEATEADLTAFCRERLAGFKIPKKYIFGDLPKTSTGKIQKHLLRKLAQPN</sequence>
<feature type="domain" description="AMP-binding enzyme C-terminal" evidence="9">
    <location>
        <begin position="455"/>
        <end position="529"/>
    </location>
</feature>
<keyword evidence="2 10" id="KW-0436">Ligase</keyword>
<evidence type="ECO:0000259" key="9">
    <source>
        <dbReference type="Pfam" id="PF13193"/>
    </source>
</evidence>
<dbReference type="Pfam" id="PF00501">
    <property type="entry name" value="AMP-binding"/>
    <property type="match status" value="1"/>
</dbReference>
<comment type="caution">
    <text evidence="10">The sequence shown here is derived from an EMBL/GenBank/DDBJ whole genome shotgun (WGS) entry which is preliminary data.</text>
</comment>
<dbReference type="SUPFAM" id="SSF56801">
    <property type="entry name" value="Acetyl-CoA synthetase-like"/>
    <property type="match status" value="1"/>
</dbReference>